<evidence type="ECO:0000256" key="1">
    <source>
        <dbReference type="SAM" id="Phobius"/>
    </source>
</evidence>
<dbReference type="EMBL" id="UINC01194123">
    <property type="protein sequence ID" value="SVE10057.1"/>
    <property type="molecule type" value="Genomic_DNA"/>
</dbReference>
<name>A0A383AQF3_9ZZZZ</name>
<protein>
    <submittedName>
        <fullName evidence="2">Uncharacterized protein</fullName>
    </submittedName>
</protein>
<organism evidence="2">
    <name type="scientific">marine metagenome</name>
    <dbReference type="NCBI Taxonomy" id="408172"/>
    <lineage>
        <taxon>unclassified sequences</taxon>
        <taxon>metagenomes</taxon>
        <taxon>ecological metagenomes</taxon>
    </lineage>
</organism>
<dbReference type="GO" id="GO:0004190">
    <property type="term" value="F:aspartic-type endopeptidase activity"/>
    <property type="evidence" value="ECO:0007669"/>
    <property type="project" value="InterPro"/>
</dbReference>
<proteinExistence type="predicted"/>
<sequence length="76" mass="8767">MAILRRDVVDIYPEMEITSFLNLVLVQNKGISFGLFSRYEIGWPISILTIGIVVVLFIWMRKLERAILALPFSLII</sequence>
<dbReference type="GO" id="GO:0016020">
    <property type="term" value="C:membrane"/>
    <property type="evidence" value="ECO:0007669"/>
    <property type="project" value="InterPro"/>
</dbReference>
<reference evidence="2" key="1">
    <citation type="submission" date="2018-05" db="EMBL/GenBank/DDBJ databases">
        <authorList>
            <person name="Lanie J.A."/>
            <person name="Ng W.-L."/>
            <person name="Kazmierczak K.M."/>
            <person name="Andrzejewski T.M."/>
            <person name="Davidsen T.M."/>
            <person name="Wayne K.J."/>
            <person name="Tettelin H."/>
            <person name="Glass J.I."/>
            <person name="Rusch D."/>
            <person name="Podicherti R."/>
            <person name="Tsui H.-C.T."/>
            <person name="Winkler M.E."/>
        </authorList>
    </citation>
    <scope>NUCLEOTIDE SEQUENCE</scope>
</reference>
<dbReference type="InterPro" id="IPR001872">
    <property type="entry name" value="Peptidase_A8"/>
</dbReference>
<accession>A0A383AQF3</accession>
<dbReference type="Pfam" id="PF01252">
    <property type="entry name" value="Peptidase_A8"/>
    <property type="match status" value="1"/>
</dbReference>
<evidence type="ECO:0000313" key="2">
    <source>
        <dbReference type="EMBL" id="SVE10057.1"/>
    </source>
</evidence>
<dbReference type="AlphaFoldDB" id="A0A383AQF3"/>
<dbReference type="GO" id="GO:0006508">
    <property type="term" value="P:proteolysis"/>
    <property type="evidence" value="ECO:0007669"/>
    <property type="project" value="InterPro"/>
</dbReference>
<feature type="transmembrane region" description="Helical" evidence="1">
    <location>
        <begin position="41"/>
        <end position="60"/>
    </location>
</feature>
<keyword evidence="1" id="KW-0812">Transmembrane</keyword>
<gene>
    <name evidence="2" type="ORF">METZ01_LOCUS462911</name>
</gene>
<feature type="non-terminal residue" evidence="2">
    <location>
        <position position="76"/>
    </location>
</feature>
<keyword evidence="1" id="KW-0472">Membrane</keyword>
<keyword evidence="1" id="KW-1133">Transmembrane helix</keyword>